<evidence type="ECO:0000256" key="7">
    <source>
        <dbReference type="ARBA" id="ARBA00022737"/>
    </source>
</evidence>
<dbReference type="Gene3D" id="2.60.40.150">
    <property type="entry name" value="C2 domain"/>
    <property type="match status" value="2"/>
</dbReference>
<keyword evidence="5 14" id="KW-0812">Transmembrane</keyword>
<feature type="transmembrane region" description="Helical" evidence="14">
    <location>
        <begin position="59"/>
        <end position="81"/>
    </location>
</feature>
<evidence type="ECO:0000313" key="16">
    <source>
        <dbReference type="Ensembl" id="ENSDCDP00010037971.1"/>
    </source>
</evidence>
<dbReference type="PANTHER" id="PTHR10024:SF217">
    <property type="entry name" value="SYNAPTOTAGMIN V"/>
    <property type="match status" value="1"/>
</dbReference>
<dbReference type="GO" id="GO:0048488">
    <property type="term" value="P:synaptic vesicle endocytosis"/>
    <property type="evidence" value="ECO:0007669"/>
    <property type="project" value="TreeGrafter"/>
</dbReference>
<organism evidence="16 17">
    <name type="scientific">Denticeps clupeoides</name>
    <name type="common">denticle herring</name>
    <dbReference type="NCBI Taxonomy" id="299321"/>
    <lineage>
        <taxon>Eukaryota</taxon>
        <taxon>Metazoa</taxon>
        <taxon>Chordata</taxon>
        <taxon>Craniata</taxon>
        <taxon>Vertebrata</taxon>
        <taxon>Euteleostomi</taxon>
        <taxon>Actinopterygii</taxon>
        <taxon>Neopterygii</taxon>
        <taxon>Teleostei</taxon>
        <taxon>Clupei</taxon>
        <taxon>Clupeiformes</taxon>
        <taxon>Denticipitoidei</taxon>
        <taxon>Denticipitidae</taxon>
        <taxon>Denticeps</taxon>
    </lineage>
</organism>
<proteinExistence type="inferred from homology"/>
<dbReference type="InterPro" id="IPR000008">
    <property type="entry name" value="C2_dom"/>
</dbReference>
<gene>
    <name evidence="16" type="primary">syt5a</name>
</gene>
<keyword evidence="11 14" id="KW-0472">Membrane</keyword>
<evidence type="ECO:0000256" key="8">
    <source>
        <dbReference type="ARBA" id="ARBA00022837"/>
    </source>
</evidence>
<reference evidence="16" key="2">
    <citation type="submission" date="2025-08" db="UniProtKB">
        <authorList>
            <consortium name="Ensembl"/>
        </authorList>
    </citation>
    <scope>IDENTIFICATION</scope>
</reference>
<dbReference type="GO" id="GO:0030672">
    <property type="term" value="C:synaptic vesicle membrane"/>
    <property type="evidence" value="ECO:0007669"/>
    <property type="project" value="UniProtKB-SubCell"/>
</dbReference>
<sequence length="410" mass="46455">MHLVSLTHRARRAAESEPEPAPPPPPPPSHHSSHNFLNMKNKFFNELGHLPNHKMSMPMWAIGAIVVVVLALVGCFAFCVYKKCLGGKKKAKKVRERKGGRLRRKKEGEGEQAEEEKKEGEGEEQEREYFGKLEYTLDYNFTENQLIVGILQAQDLPAMDIGGTSDPYVKVYMLPDKKKKFETKVQRKNLCPVFNETFTFKIPFNDLAGQTLVLQVFDFDRFGKHDVIGEIKIPMNSIDLGQPIHEYKDLVGGEKEEQEKLGDICISLRYVPTSGKLTVCIMEAKNLKKMDVGGLSDPFVKVVLQHNGKRLKKKKTTVKQNTLNPYFNESFSFEIPFAQIQKIQVLITVYDYDKLGSNDAIGKCWIGFGASGVGLRHWSDMLANPRRPVAQWHTLLPEEEVDAALKAPIR</sequence>
<dbReference type="GO" id="GO:0031045">
    <property type="term" value="C:dense core granule"/>
    <property type="evidence" value="ECO:0007669"/>
    <property type="project" value="TreeGrafter"/>
</dbReference>
<evidence type="ECO:0000256" key="5">
    <source>
        <dbReference type="ARBA" id="ARBA00022692"/>
    </source>
</evidence>
<evidence type="ECO:0000256" key="14">
    <source>
        <dbReference type="SAM" id="Phobius"/>
    </source>
</evidence>
<dbReference type="InterPro" id="IPR035892">
    <property type="entry name" value="C2_domain_sf"/>
</dbReference>
<dbReference type="Proteomes" id="UP000694580">
    <property type="component" value="Chromosome 7"/>
</dbReference>
<dbReference type="Ensembl" id="ENSDCDT00010047563.1">
    <property type="protein sequence ID" value="ENSDCDP00010037971.1"/>
    <property type="gene ID" value="ENSDCDG00010024620.1"/>
</dbReference>
<evidence type="ECO:0000256" key="1">
    <source>
        <dbReference type="ARBA" id="ARBA00001913"/>
    </source>
</evidence>
<evidence type="ECO:0000256" key="9">
    <source>
        <dbReference type="ARBA" id="ARBA00022989"/>
    </source>
</evidence>
<dbReference type="FunFam" id="2.60.40.150:FF:000016">
    <property type="entry name" value="Synaptotagmin 1"/>
    <property type="match status" value="1"/>
</dbReference>
<dbReference type="GO" id="GO:0005509">
    <property type="term" value="F:calcium ion binding"/>
    <property type="evidence" value="ECO:0007669"/>
    <property type="project" value="TreeGrafter"/>
</dbReference>
<feature type="domain" description="C2" evidence="15">
    <location>
        <begin position="129"/>
        <end position="248"/>
    </location>
</feature>
<evidence type="ECO:0000313" key="17">
    <source>
        <dbReference type="Proteomes" id="UP000694580"/>
    </source>
</evidence>
<keyword evidence="10" id="KW-0770">Synapse</keyword>
<feature type="compositionally biased region" description="Pro residues" evidence="13">
    <location>
        <begin position="19"/>
        <end position="29"/>
    </location>
</feature>
<keyword evidence="6" id="KW-0479">Metal-binding</keyword>
<keyword evidence="9 14" id="KW-1133">Transmembrane helix</keyword>
<dbReference type="CDD" id="cd08385">
    <property type="entry name" value="C2A_Synaptotagmin-1-5-6-9-10"/>
    <property type="match status" value="1"/>
</dbReference>
<dbReference type="Pfam" id="PF00168">
    <property type="entry name" value="C2"/>
    <property type="match status" value="2"/>
</dbReference>
<feature type="compositionally biased region" description="Basic residues" evidence="13">
    <location>
        <begin position="92"/>
        <end position="105"/>
    </location>
</feature>
<evidence type="ECO:0000259" key="15">
    <source>
        <dbReference type="PROSITE" id="PS50004"/>
    </source>
</evidence>
<keyword evidence="7" id="KW-0677">Repeat</keyword>
<reference evidence="16" key="3">
    <citation type="submission" date="2025-09" db="UniProtKB">
        <authorList>
            <consortium name="Ensembl"/>
        </authorList>
    </citation>
    <scope>IDENTIFICATION</scope>
</reference>
<evidence type="ECO:0000256" key="10">
    <source>
        <dbReference type="ARBA" id="ARBA00023018"/>
    </source>
</evidence>
<evidence type="ECO:0000256" key="4">
    <source>
        <dbReference type="ARBA" id="ARBA00006996"/>
    </source>
</evidence>
<keyword evidence="17" id="KW-1185">Reference proteome</keyword>
<dbReference type="CDD" id="cd08402">
    <property type="entry name" value="C2B_Synaptotagmin-1"/>
    <property type="match status" value="1"/>
</dbReference>
<comment type="subcellular location">
    <subcellularLocation>
        <location evidence="3">Cytoplasmic vesicle</location>
        <location evidence="3">Secretory vesicle</location>
        <location evidence="3">Chromaffin granule membrane</location>
        <topology evidence="3">Single-pass membrane protein</topology>
    </subcellularLocation>
    <subcellularLocation>
        <location evidence="2">Cytoplasmic vesicle</location>
        <location evidence="2">Secretory vesicle</location>
        <location evidence="2">Synaptic vesicle membrane</location>
        <topology evidence="2">Single-pass membrane protein</topology>
    </subcellularLocation>
</comment>
<protein>
    <recommendedName>
        <fullName evidence="15">C2 domain-containing protein</fullName>
    </recommendedName>
</protein>
<dbReference type="GO" id="GO:0030276">
    <property type="term" value="F:clathrin binding"/>
    <property type="evidence" value="ECO:0007669"/>
    <property type="project" value="TreeGrafter"/>
</dbReference>
<dbReference type="RefSeq" id="XP_028842136.1">
    <property type="nucleotide sequence ID" value="XM_028986303.1"/>
</dbReference>
<feature type="domain" description="C2" evidence="15">
    <location>
        <begin position="260"/>
        <end position="393"/>
    </location>
</feature>
<evidence type="ECO:0000256" key="11">
    <source>
        <dbReference type="ARBA" id="ARBA00023136"/>
    </source>
</evidence>
<dbReference type="GeneTree" id="ENSGT00940000166981"/>
<name>A0AAY4D0I5_9TELE</name>
<dbReference type="GO" id="GO:0030424">
    <property type="term" value="C:axon"/>
    <property type="evidence" value="ECO:0007669"/>
    <property type="project" value="TreeGrafter"/>
</dbReference>
<dbReference type="GO" id="GO:0000149">
    <property type="term" value="F:SNARE binding"/>
    <property type="evidence" value="ECO:0007669"/>
    <property type="project" value="TreeGrafter"/>
</dbReference>
<evidence type="ECO:0000256" key="2">
    <source>
        <dbReference type="ARBA" id="ARBA00004254"/>
    </source>
</evidence>
<keyword evidence="8" id="KW-0106">Calcium</keyword>
<dbReference type="GeneID" id="114794038"/>
<dbReference type="SMART" id="SM00239">
    <property type="entry name" value="C2"/>
    <property type="match status" value="2"/>
</dbReference>
<dbReference type="PRINTS" id="PR00399">
    <property type="entry name" value="SYNAPTOTAGMN"/>
</dbReference>
<accession>A0AAY4D0I5</accession>
<dbReference type="PANTHER" id="PTHR10024">
    <property type="entry name" value="SYNAPTOTAGMIN"/>
    <property type="match status" value="1"/>
</dbReference>
<evidence type="ECO:0000256" key="13">
    <source>
        <dbReference type="SAM" id="MobiDB-lite"/>
    </source>
</evidence>
<dbReference type="InterPro" id="IPR001565">
    <property type="entry name" value="Synaptotagmin"/>
</dbReference>
<dbReference type="AlphaFoldDB" id="A0AAY4D0I5"/>
<dbReference type="PROSITE" id="PS50004">
    <property type="entry name" value="C2"/>
    <property type="match status" value="2"/>
</dbReference>
<dbReference type="GO" id="GO:0005544">
    <property type="term" value="F:calcium-dependent phospholipid binding"/>
    <property type="evidence" value="ECO:0007669"/>
    <property type="project" value="TreeGrafter"/>
</dbReference>
<dbReference type="SUPFAM" id="SSF49562">
    <property type="entry name" value="C2 domain (Calcium/lipid-binding domain, CaLB)"/>
    <property type="match status" value="2"/>
</dbReference>
<reference evidence="16 17" key="1">
    <citation type="submission" date="2020-06" db="EMBL/GenBank/DDBJ databases">
        <authorList>
            <consortium name="Wellcome Sanger Institute Data Sharing"/>
        </authorList>
    </citation>
    <scope>NUCLEOTIDE SEQUENCE [LARGE SCALE GENOMIC DNA]</scope>
</reference>
<dbReference type="GO" id="GO:0048791">
    <property type="term" value="P:calcium ion-regulated exocytosis of neurotransmitter"/>
    <property type="evidence" value="ECO:0007669"/>
    <property type="project" value="TreeGrafter"/>
</dbReference>
<dbReference type="GO" id="GO:0005886">
    <property type="term" value="C:plasma membrane"/>
    <property type="evidence" value="ECO:0007669"/>
    <property type="project" value="TreeGrafter"/>
</dbReference>
<dbReference type="GO" id="GO:0042584">
    <property type="term" value="C:chromaffin granule membrane"/>
    <property type="evidence" value="ECO:0007669"/>
    <property type="project" value="UniProtKB-SubCell"/>
</dbReference>
<comment type="cofactor">
    <cofactor evidence="1">
        <name>Ca(2+)</name>
        <dbReference type="ChEBI" id="CHEBI:29108"/>
    </cofactor>
</comment>
<dbReference type="PRINTS" id="PR00360">
    <property type="entry name" value="C2DOMAIN"/>
</dbReference>
<dbReference type="FunFam" id="2.60.40.150:FF:000007">
    <property type="entry name" value="Synaptotagmin 1"/>
    <property type="match status" value="1"/>
</dbReference>
<keyword evidence="12" id="KW-0968">Cytoplasmic vesicle</keyword>
<feature type="region of interest" description="Disordered" evidence="13">
    <location>
        <begin position="1"/>
        <end position="36"/>
    </location>
</feature>
<feature type="region of interest" description="Disordered" evidence="13">
    <location>
        <begin position="92"/>
        <end position="125"/>
    </location>
</feature>
<evidence type="ECO:0000256" key="6">
    <source>
        <dbReference type="ARBA" id="ARBA00022723"/>
    </source>
</evidence>
<dbReference type="GO" id="GO:0001786">
    <property type="term" value="F:phosphatidylserine binding"/>
    <property type="evidence" value="ECO:0007669"/>
    <property type="project" value="TreeGrafter"/>
</dbReference>
<comment type="similarity">
    <text evidence="4">Belongs to the synaptotagmin family.</text>
</comment>
<evidence type="ECO:0000256" key="12">
    <source>
        <dbReference type="ARBA" id="ARBA00023329"/>
    </source>
</evidence>
<evidence type="ECO:0000256" key="3">
    <source>
        <dbReference type="ARBA" id="ARBA00004349"/>
    </source>
</evidence>